<dbReference type="GO" id="GO:0005524">
    <property type="term" value="F:ATP binding"/>
    <property type="evidence" value="ECO:0007669"/>
    <property type="project" value="UniProtKB-KW"/>
</dbReference>
<dbReference type="Gene3D" id="3.40.50.620">
    <property type="entry name" value="HUPs"/>
    <property type="match status" value="1"/>
</dbReference>
<dbReference type="GO" id="GO:0004781">
    <property type="term" value="F:sulfate adenylyltransferase (ATP) activity"/>
    <property type="evidence" value="ECO:0007669"/>
    <property type="project" value="InterPro"/>
</dbReference>
<comment type="similarity">
    <text evidence="3">In the N-terminal section; belongs to the APS kinase family.</text>
</comment>
<evidence type="ECO:0000256" key="7">
    <source>
        <dbReference type="ARBA" id="ARBA00022679"/>
    </source>
</evidence>
<evidence type="ECO:0000256" key="8">
    <source>
        <dbReference type="ARBA" id="ARBA00022695"/>
    </source>
</evidence>
<protein>
    <submittedName>
        <fullName evidence="17">Uncharacterized protein</fullName>
    </submittedName>
</protein>
<dbReference type="NCBIfam" id="TIGR00455">
    <property type="entry name" value="apsK"/>
    <property type="match status" value="1"/>
</dbReference>
<dbReference type="HAMAP" id="MF_00065">
    <property type="entry name" value="Adenylyl_sulf_kinase"/>
    <property type="match status" value="1"/>
</dbReference>
<evidence type="ECO:0000313" key="17">
    <source>
        <dbReference type="EMBL" id="VBB28900.1"/>
    </source>
</evidence>
<evidence type="ECO:0000256" key="6">
    <source>
        <dbReference type="ARBA" id="ARBA00022525"/>
    </source>
</evidence>
<dbReference type="Gene3D" id="2.60.40.3330">
    <property type="match status" value="1"/>
</dbReference>
<keyword evidence="7" id="KW-0808">Transferase</keyword>
<gene>
    <name evidence="17" type="ORF">NAV_LOCUS3723</name>
</gene>
<comment type="subcellular location">
    <subcellularLocation>
        <location evidence="1">Secreted</location>
    </subcellularLocation>
</comment>
<evidence type="ECO:0000256" key="2">
    <source>
        <dbReference type="ARBA" id="ARBA00005050"/>
    </source>
</evidence>
<dbReference type="InterPro" id="IPR001534">
    <property type="entry name" value="Transthyretin-like"/>
</dbReference>
<evidence type="ECO:0000256" key="5">
    <source>
        <dbReference type="ARBA" id="ARBA00010112"/>
    </source>
</evidence>
<dbReference type="Proteomes" id="UP000276991">
    <property type="component" value="Unassembled WGS sequence"/>
</dbReference>
<keyword evidence="11" id="KW-0418">Kinase</keyword>
<dbReference type="STRING" id="6277.A0A498SBJ8"/>
<evidence type="ECO:0000256" key="12">
    <source>
        <dbReference type="ARBA" id="ARBA00022840"/>
    </source>
</evidence>
<evidence type="ECO:0000259" key="14">
    <source>
        <dbReference type="Pfam" id="PF01583"/>
    </source>
</evidence>
<keyword evidence="18" id="KW-1185">Reference proteome</keyword>
<dbReference type="InterPro" id="IPR002650">
    <property type="entry name" value="Sulphate_adenylyltransferase"/>
</dbReference>
<dbReference type="InterPro" id="IPR038479">
    <property type="entry name" value="Transthyretin-like_sf"/>
</dbReference>
<dbReference type="GO" id="GO:0050428">
    <property type="term" value="P:3'-phosphoadenosine 5'-phosphosulfate biosynthetic process"/>
    <property type="evidence" value="ECO:0007669"/>
    <property type="project" value="TreeGrafter"/>
</dbReference>
<dbReference type="Pfam" id="PF01747">
    <property type="entry name" value="ATP-sulfurylase"/>
    <property type="match status" value="1"/>
</dbReference>
<evidence type="ECO:0000256" key="13">
    <source>
        <dbReference type="SAM" id="SignalP"/>
    </source>
</evidence>
<dbReference type="OrthoDB" id="506431at2759"/>
<keyword evidence="12" id="KW-0067">ATP-binding</keyword>
<dbReference type="InterPro" id="IPR002891">
    <property type="entry name" value="APS"/>
</dbReference>
<feature type="signal peptide" evidence="13">
    <location>
        <begin position="1"/>
        <end position="22"/>
    </location>
</feature>
<dbReference type="GO" id="GO:0005576">
    <property type="term" value="C:extracellular region"/>
    <property type="evidence" value="ECO:0007669"/>
    <property type="project" value="UniProtKB-SubCell"/>
</dbReference>
<evidence type="ECO:0000256" key="11">
    <source>
        <dbReference type="ARBA" id="ARBA00022777"/>
    </source>
</evidence>
<dbReference type="SUPFAM" id="SSF52540">
    <property type="entry name" value="P-loop containing nucleoside triphosphate hydrolases"/>
    <property type="match status" value="1"/>
</dbReference>
<dbReference type="InterPro" id="IPR024951">
    <property type="entry name" value="Sulfurylase_cat_dom"/>
</dbReference>
<feature type="domain" description="APS kinase" evidence="14">
    <location>
        <begin position="204"/>
        <end position="363"/>
    </location>
</feature>
<dbReference type="FunFam" id="3.40.50.620:FF:000006">
    <property type="entry name" value="bifunctional 3'-phosphoadenosine 5'-phosphosulfate synthase 1"/>
    <property type="match status" value="1"/>
</dbReference>
<reference evidence="17 18" key="1">
    <citation type="submission" date="2018-08" db="EMBL/GenBank/DDBJ databases">
        <authorList>
            <person name="Laetsch R D."/>
            <person name="Stevens L."/>
            <person name="Kumar S."/>
            <person name="Blaxter L. M."/>
        </authorList>
    </citation>
    <scope>NUCLEOTIDE SEQUENCE [LARGE SCALE GENOMIC DNA]</scope>
</reference>
<dbReference type="AlphaFoldDB" id="A0A498SBJ8"/>
<keyword evidence="10" id="KW-0547">Nucleotide-binding</keyword>
<feature type="domain" description="Sulphate adenylyltransferase catalytic" evidence="15">
    <location>
        <begin position="589"/>
        <end position="808"/>
    </location>
</feature>
<evidence type="ECO:0000313" key="18">
    <source>
        <dbReference type="Proteomes" id="UP000276991"/>
    </source>
</evidence>
<dbReference type="Pfam" id="PF01060">
    <property type="entry name" value="TTR-52"/>
    <property type="match status" value="1"/>
</dbReference>
<evidence type="ECO:0000256" key="4">
    <source>
        <dbReference type="ARBA" id="ARBA00009290"/>
    </source>
</evidence>
<dbReference type="PANTHER" id="PTHR11055:SF1">
    <property type="entry name" value="PAPS SYNTHETASE, ISOFORM D"/>
    <property type="match status" value="1"/>
</dbReference>
<dbReference type="CDD" id="cd00517">
    <property type="entry name" value="ATPS"/>
    <property type="match status" value="1"/>
</dbReference>
<keyword evidence="6" id="KW-0964">Secreted</keyword>
<keyword evidence="8" id="KW-0548">Nucleotidyltransferase</keyword>
<dbReference type="InterPro" id="IPR027417">
    <property type="entry name" value="P-loop_NTPase"/>
</dbReference>
<keyword evidence="9 13" id="KW-0732">Signal</keyword>
<evidence type="ECO:0000256" key="1">
    <source>
        <dbReference type="ARBA" id="ARBA00004613"/>
    </source>
</evidence>
<evidence type="ECO:0000256" key="10">
    <source>
        <dbReference type="ARBA" id="ARBA00022741"/>
    </source>
</evidence>
<name>A0A498SBJ8_ACAVI</name>
<dbReference type="NCBIfam" id="NF003013">
    <property type="entry name" value="PRK03846.1"/>
    <property type="match status" value="1"/>
</dbReference>
<dbReference type="InterPro" id="IPR015947">
    <property type="entry name" value="PUA-like_sf"/>
</dbReference>
<dbReference type="Pfam" id="PF14306">
    <property type="entry name" value="PUA_2"/>
    <property type="match status" value="1"/>
</dbReference>
<evidence type="ECO:0000256" key="3">
    <source>
        <dbReference type="ARBA" id="ARBA00007268"/>
    </source>
</evidence>
<dbReference type="GO" id="GO:0000103">
    <property type="term" value="P:sulfate assimilation"/>
    <property type="evidence" value="ECO:0007669"/>
    <property type="project" value="UniProtKB-UniPathway"/>
</dbReference>
<feature type="chain" id="PRO_5019828023" evidence="13">
    <location>
        <begin position="23"/>
        <end position="822"/>
    </location>
</feature>
<dbReference type="GO" id="GO:0004020">
    <property type="term" value="F:adenylylsulfate kinase activity"/>
    <property type="evidence" value="ECO:0007669"/>
    <property type="project" value="InterPro"/>
</dbReference>
<dbReference type="InterPro" id="IPR059117">
    <property type="entry name" value="APS_kinase_dom"/>
</dbReference>
<comment type="similarity">
    <text evidence="4">In the C-terminal section; belongs to the sulfate adenylyltransferase family.</text>
</comment>
<evidence type="ECO:0000259" key="15">
    <source>
        <dbReference type="Pfam" id="PF01747"/>
    </source>
</evidence>
<dbReference type="InterPro" id="IPR014729">
    <property type="entry name" value="Rossmann-like_a/b/a_fold"/>
</dbReference>
<evidence type="ECO:0000256" key="9">
    <source>
        <dbReference type="ARBA" id="ARBA00022729"/>
    </source>
</evidence>
<proteinExistence type="inferred from homology"/>
<evidence type="ECO:0000259" key="16">
    <source>
        <dbReference type="Pfam" id="PF14306"/>
    </source>
</evidence>
<dbReference type="SUPFAM" id="SSF52374">
    <property type="entry name" value="Nucleotidylyl transferase"/>
    <property type="match status" value="1"/>
</dbReference>
<dbReference type="EMBL" id="UPTC01000496">
    <property type="protein sequence ID" value="VBB28900.1"/>
    <property type="molecule type" value="Genomic_DNA"/>
</dbReference>
<dbReference type="CDD" id="cd02027">
    <property type="entry name" value="APSK"/>
    <property type="match status" value="1"/>
</dbReference>
<dbReference type="InterPro" id="IPR025980">
    <property type="entry name" value="ATP-Sase_PUA-like_dom"/>
</dbReference>
<accession>A0A498SBJ8</accession>
<dbReference type="PANTHER" id="PTHR11055">
    <property type="entry name" value="BIFUNCTIONAL 3'-PHOSPHOADENOSINE 5'-PHOSPHOSULFATE SYNTHASE"/>
    <property type="match status" value="1"/>
</dbReference>
<feature type="domain" description="ATP-sulfurylase PUA-like" evidence="16">
    <location>
        <begin position="397"/>
        <end position="578"/>
    </location>
</feature>
<sequence>MQRHLISLNAWVILLLTQLAYAGHKCVWVHGHVRCHHDPSKNFNVEVRVYDRDGLSIAQLFDWDDLMGVTFTNEDGSFQLDGCGEDIDWIPGIPNDPEPYLKIFHYCNSTTGEFKTLLPFKTFMPETYEIDTINLDFPISPAENNTELIKSIISVVIFNSIKMRIGPFFDLQDNEIGATNVTFQQHKVGREERAQVLGRYASFRGCTVWLTGLSGAGKTTVAFAVEKILTQLGIPAYALDGDNVRHGLCKNLGFSKEERRENILRVAEVAKLFADMGIVVLASFISPYKCDRDDARSIHNQDNLAFFEVYVNTPLRICELRDPKRAVYLIVDLYKKARAGELKGFTGIDSVYEAPEKPDLILDSGIESEAESVRKVLDFLFQKNILPAKAYQRISGPPVRELYIDEELKDKLLERINFLPRVQLTKIDLEWLQVLAEGWASPLPGFMRERQYLQCLHHGLLLDLKKKCFTPDISLPEDTEEDSLWLLNEPLNQSIPIVLPIDDDTKVKLMDGHSISSEIALVYNSAVVAVVKDGEIFEHRKEERIARQFGIIDPRHPTIKQILESGNWLLGGDVQVLRRIQYNDGLDCYRMSPLELRNIFAKANCDAVFAFQLRNPIHNGHALLMQNTREQLLTKYKNPMLLLHPLGGWTKEDDVPLDVRMKQYDAVLAEGVLDPKWTVLAIFPSPMLYAGPTEVQWHARARLAAGVSTYIVGRDPAGIQHPDTGDYLYDPTHGSKVLSMAPGLPNLDIIPFRVAAYDETKGKMAFFDPSRSKDFKFISGTKMRLYARDGIEPPEGFMAPKAWKILSSYYQKLATKQIESKQ</sequence>
<comment type="similarity">
    <text evidence="5">Belongs to the nematode transthyretin-like family.</text>
</comment>
<dbReference type="GO" id="GO:0009986">
    <property type="term" value="C:cell surface"/>
    <property type="evidence" value="ECO:0007669"/>
    <property type="project" value="InterPro"/>
</dbReference>
<comment type="pathway">
    <text evidence="2">Sulfur metabolism; sulfate assimilation.</text>
</comment>
<dbReference type="UniPathway" id="UPA00097"/>
<dbReference type="SUPFAM" id="SSF88697">
    <property type="entry name" value="PUA domain-like"/>
    <property type="match status" value="1"/>
</dbReference>
<organism evidence="17 18">
    <name type="scientific">Acanthocheilonema viteae</name>
    <name type="common">Filarial nematode worm</name>
    <name type="synonym">Dipetalonema viteae</name>
    <dbReference type="NCBI Taxonomy" id="6277"/>
    <lineage>
        <taxon>Eukaryota</taxon>
        <taxon>Metazoa</taxon>
        <taxon>Ecdysozoa</taxon>
        <taxon>Nematoda</taxon>
        <taxon>Chromadorea</taxon>
        <taxon>Rhabditida</taxon>
        <taxon>Spirurina</taxon>
        <taxon>Spiruromorpha</taxon>
        <taxon>Filarioidea</taxon>
        <taxon>Onchocercidae</taxon>
        <taxon>Acanthocheilonema</taxon>
    </lineage>
</organism>
<dbReference type="Pfam" id="PF01583">
    <property type="entry name" value="APS_kinase"/>
    <property type="match status" value="1"/>
</dbReference>
<dbReference type="Gene3D" id="3.40.50.300">
    <property type="entry name" value="P-loop containing nucleotide triphosphate hydrolases"/>
    <property type="match status" value="1"/>
</dbReference>
<dbReference type="Gene3D" id="3.10.400.10">
    <property type="entry name" value="Sulfate adenylyltransferase"/>
    <property type="match status" value="1"/>
</dbReference>